<organism evidence="3 4">
    <name type="scientific">Eumeta variegata</name>
    <name type="common">Bagworm moth</name>
    <name type="synonym">Eumeta japonica</name>
    <dbReference type="NCBI Taxonomy" id="151549"/>
    <lineage>
        <taxon>Eukaryota</taxon>
        <taxon>Metazoa</taxon>
        <taxon>Ecdysozoa</taxon>
        <taxon>Arthropoda</taxon>
        <taxon>Hexapoda</taxon>
        <taxon>Insecta</taxon>
        <taxon>Pterygota</taxon>
        <taxon>Neoptera</taxon>
        <taxon>Endopterygota</taxon>
        <taxon>Lepidoptera</taxon>
        <taxon>Glossata</taxon>
        <taxon>Ditrysia</taxon>
        <taxon>Tineoidea</taxon>
        <taxon>Psychidae</taxon>
        <taxon>Oiketicinae</taxon>
        <taxon>Eumeta</taxon>
    </lineage>
</organism>
<accession>A0A4C1VWD1</accession>
<proteinExistence type="predicted"/>
<comment type="caution">
    <text evidence="3">The sequence shown here is derived from an EMBL/GenBank/DDBJ whole genome shotgun (WGS) entry which is preliminary data.</text>
</comment>
<dbReference type="EMBL" id="BGZK01000430">
    <property type="protein sequence ID" value="GBP43111.1"/>
    <property type="molecule type" value="Genomic_DNA"/>
</dbReference>
<sequence length="124" mass="13786">MSRAGYVDVSAAVCLLLLATALTPRSAAAPTGLSTTETMERRHPWENPCDYTCMTQQTSYERDMAKFVANQAENVRTGAEIYRDEFRRICMPAAYFEWTDGGVTRPAPPARALGHRRGPASRRS</sequence>
<feature type="signal peptide" evidence="2">
    <location>
        <begin position="1"/>
        <end position="28"/>
    </location>
</feature>
<dbReference type="AlphaFoldDB" id="A0A4C1VWD1"/>
<keyword evidence="4" id="KW-1185">Reference proteome</keyword>
<name>A0A4C1VWD1_EUMVA</name>
<feature type="chain" id="PRO_5020035836" evidence="2">
    <location>
        <begin position="29"/>
        <end position="124"/>
    </location>
</feature>
<evidence type="ECO:0000313" key="3">
    <source>
        <dbReference type="EMBL" id="GBP43111.1"/>
    </source>
</evidence>
<evidence type="ECO:0000256" key="1">
    <source>
        <dbReference type="SAM" id="MobiDB-lite"/>
    </source>
</evidence>
<dbReference type="Proteomes" id="UP000299102">
    <property type="component" value="Unassembled WGS sequence"/>
</dbReference>
<keyword evidence="2" id="KW-0732">Signal</keyword>
<feature type="compositionally biased region" description="Basic residues" evidence="1">
    <location>
        <begin position="113"/>
        <end position="124"/>
    </location>
</feature>
<protein>
    <submittedName>
        <fullName evidence="3">Uncharacterized protein</fullName>
    </submittedName>
</protein>
<gene>
    <name evidence="3" type="ORF">EVAR_40551_1</name>
</gene>
<feature type="region of interest" description="Disordered" evidence="1">
    <location>
        <begin position="102"/>
        <end position="124"/>
    </location>
</feature>
<evidence type="ECO:0000313" key="4">
    <source>
        <dbReference type="Proteomes" id="UP000299102"/>
    </source>
</evidence>
<reference evidence="3 4" key="1">
    <citation type="journal article" date="2019" name="Commun. Biol.">
        <title>The bagworm genome reveals a unique fibroin gene that provides high tensile strength.</title>
        <authorList>
            <person name="Kono N."/>
            <person name="Nakamura H."/>
            <person name="Ohtoshi R."/>
            <person name="Tomita M."/>
            <person name="Numata K."/>
            <person name="Arakawa K."/>
        </authorList>
    </citation>
    <scope>NUCLEOTIDE SEQUENCE [LARGE SCALE GENOMIC DNA]</scope>
</reference>
<evidence type="ECO:0000256" key="2">
    <source>
        <dbReference type="SAM" id="SignalP"/>
    </source>
</evidence>